<gene>
    <name evidence="2" type="ORF">EYF80_007328</name>
</gene>
<reference evidence="2 3" key="1">
    <citation type="submission" date="2019-03" db="EMBL/GenBank/DDBJ databases">
        <title>First draft genome of Liparis tanakae, snailfish: a comprehensive survey of snailfish specific genes.</title>
        <authorList>
            <person name="Kim W."/>
            <person name="Song I."/>
            <person name="Jeong J.-H."/>
            <person name="Kim D."/>
            <person name="Kim S."/>
            <person name="Ryu S."/>
            <person name="Song J.Y."/>
            <person name="Lee S.K."/>
        </authorList>
    </citation>
    <scope>NUCLEOTIDE SEQUENCE [LARGE SCALE GENOMIC DNA]</scope>
    <source>
        <tissue evidence="2">Muscle</tissue>
    </source>
</reference>
<proteinExistence type="predicted"/>
<evidence type="ECO:0000256" key="1">
    <source>
        <dbReference type="SAM" id="MobiDB-lite"/>
    </source>
</evidence>
<feature type="compositionally biased region" description="Basic and acidic residues" evidence="1">
    <location>
        <begin position="162"/>
        <end position="172"/>
    </location>
</feature>
<dbReference type="EMBL" id="SRLO01000039">
    <property type="protein sequence ID" value="TNN82493.1"/>
    <property type="molecule type" value="Genomic_DNA"/>
</dbReference>
<accession>A0A4Z2IZ73</accession>
<keyword evidence="3" id="KW-1185">Reference proteome</keyword>
<evidence type="ECO:0000313" key="2">
    <source>
        <dbReference type="EMBL" id="TNN82493.1"/>
    </source>
</evidence>
<feature type="region of interest" description="Disordered" evidence="1">
    <location>
        <begin position="161"/>
        <end position="183"/>
    </location>
</feature>
<evidence type="ECO:0000313" key="3">
    <source>
        <dbReference type="Proteomes" id="UP000314294"/>
    </source>
</evidence>
<dbReference type="AlphaFoldDB" id="A0A4Z2IZ73"/>
<comment type="caution">
    <text evidence="2">The sequence shown here is derived from an EMBL/GenBank/DDBJ whole genome shotgun (WGS) entry which is preliminary data.</text>
</comment>
<feature type="region of interest" description="Disordered" evidence="1">
    <location>
        <begin position="212"/>
        <end position="232"/>
    </location>
</feature>
<dbReference type="Proteomes" id="UP000314294">
    <property type="component" value="Unassembled WGS sequence"/>
</dbReference>
<organism evidence="2 3">
    <name type="scientific">Liparis tanakae</name>
    <name type="common">Tanaka's snailfish</name>
    <dbReference type="NCBI Taxonomy" id="230148"/>
    <lineage>
        <taxon>Eukaryota</taxon>
        <taxon>Metazoa</taxon>
        <taxon>Chordata</taxon>
        <taxon>Craniata</taxon>
        <taxon>Vertebrata</taxon>
        <taxon>Euteleostomi</taxon>
        <taxon>Actinopterygii</taxon>
        <taxon>Neopterygii</taxon>
        <taxon>Teleostei</taxon>
        <taxon>Neoteleostei</taxon>
        <taxon>Acanthomorphata</taxon>
        <taxon>Eupercaria</taxon>
        <taxon>Perciformes</taxon>
        <taxon>Cottioidei</taxon>
        <taxon>Cottales</taxon>
        <taxon>Liparidae</taxon>
        <taxon>Liparis</taxon>
    </lineage>
</organism>
<name>A0A4Z2IZ73_9TELE</name>
<sequence>MGMQRPLAQGYWFVGSSSQSVQYIHLGAEKKYRHVQKPCEIRHVRDSCSLDHFDVVQVGVGPVHQAVDQVQGDTMGEDDFAVHQLSAVLAIHVTALHPRRRPVVREEDFAAAEEEEHDKHPVVHVIHKCWVQEFVHYQHSTCLENLIAIAAVAQRPIMSHGTAERKTVGDRKERKRQRSRQGVEETAEKAKWCLWPFLVVLERLLRHDSQMVRTKDQAGGRSEGDRGQEMDR</sequence>
<protein>
    <submittedName>
        <fullName evidence="2">Uncharacterized protein</fullName>
    </submittedName>
</protein>